<feature type="transmembrane region" description="Helical" evidence="1">
    <location>
        <begin position="119"/>
        <end position="140"/>
    </location>
</feature>
<feature type="transmembrane region" description="Helical" evidence="1">
    <location>
        <begin position="92"/>
        <end position="107"/>
    </location>
</feature>
<keyword evidence="4" id="KW-1185">Reference proteome</keyword>
<keyword evidence="1" id="KW-1133">Transmembrane helix</keyword>
<evidence type="ECO:0000259" key="2">
    <source>
        <dbReference type="Pfam" id="PF07331"/>
    </source>
</evidence>
<evidence type="ECO:0000313" key="3">
    <source>
        <dbReference type="EMBL" id="QHQ36054.1"/>
    </source>
</evidence>
<evidence type="ECO:0000313" key="4">
    <source>
        <dbReference type="Proteomes" id="UP000464495"/>
    </source>
</evidence>
<feature type="transmembrane region" description="Helical" evidence="1">
    <location>
        <begin position="38"/>
        <end position="57"/>
    </location>
</feature>
<keyword evidence="1" id="KW-0812">Transmembrane</keyword>
<keyword evidence="1" id="KW-0472">Membrane</keyword>
<dbReference type="Proteomes" id="UP000464495">
    <property type="component" value="Chromosome"/>
</dbReference>
<feature type="domain" description="DUF1468" evidence="2">
    <location>
        <begin position="6"/>
        <end position="137"/>
    </location>
</feature>
<proteinExistence type="predicted"/>
<reference evidence="3 4" key="1">
    <citation type="submission" date="2019-12" db="EMBL/GenBank/DDBJ databases">
        <title>Complete genome sequence of Algicella marina strain 9Alg 56(T) isolated from the red alga Tichocarpus crinitus.</title>
        <authorList>
            <person name="Kim S.-G."/>
            <person name="Nedashkovskaya O.I."/>
        </authorList>
    </citation>
    <scope>NUCLEOTIDE SEQUENCE [LARGE SCALE GENOMIC DNA]</scope>
    <source>
        <strain evidence="3 4">9Alg 56</strain>
    </source>
</reference>
<organism evidence="3 4">
    <name type="scientific">Algicella marina</name>
    <dbReference type="NCBI Taxonomy" id="2683284"/>
    <lineage>
        <taxon>Bacteria</taxon>
        <taxon>Pseudomonadati</taxon>
        <taxon>Pseudomonadota</taxon>
        <taxon>Alphaproteobacteria</taxon>
        <taxon>Rhodobacterales</taxon>
        <taxon>Paracoccaceae</taxon>
        <taxon>Algicella</taxon>
    </lineage>
</organism>
<dbReference type="KEGG" id="amaq:GO499_13165"/>
<dbReference type="AlphaFoldDB" id="A0A6P1SZD6"/>
<accession>A0A6P1SZD6</accession>
<dbReference type="Pfam" id="PF07331">
    <property type="entry name" value="TctB"/>
    <property type="match status" value="1"/>
</dbReference>
<dbReference type="EMBL" id="CP046620">
    <property type="protein sequence ID" value="QHQ36054.1"/>
    <property type="molecule type" value="Genomic_DNA"/>
</dbReference>
<dbReference type="InterPro" id="IPR009936">
    <property type="entry name" value="DUF1468"/>
</dbReference>
<evidence type="ECO:0000256" key="1">
    <source>
        <dbReference type="SAM" id="Phobius"/>
    </source>
</evidence>
<protein>
    <submittedName>
        <fullName evidence="3">Tripartite tricarboxylate transporter TctB family protein</fullName>
    </submittedName>
</protein>
<sequence>MASDRIFGLVVLFTALAYFAGATQIQTGFMSDPVGPKTFPYLVSGAAALAALVLIFKPDPDPAWPATRTLANMGIAVVVLVAYAYLLKPLGFIVPTILAAGILSYQIEPRAKTAALSGVGLAIGLFIVFRFALGLSLRAFPHGWGL</sequence>
<name>A0A6P1SZD6_9RHOB</name>
<feature type="transmembrane region" description="Helical" evidence="1">
    <location>
        <begin position="69"/>
        <end position="86"/>
    </location>
</feature>
<dbReference type="RefSeq" id="WP_161862609.1">
    <property type="nucleotide sequence ID" value="NZ_CP046620.1"/>
</dbReference>
<gene>
    <name evidence="3" type="ORF">GO499_13165</name>
</gene>